<dbReference type="PANTHER" id="PTHR32322">
    <property type="entry name" value="INNER MEMBRANE TRANSPORTER"/>
    <property type="match status" value="1"/>
</dbReference>
<dbReference type="AlphaFoldDB" id="A0A1C0B764"/>
<comment type="caution">
    <text evidence="8">The sequence shown here is derived from an EMBL/GenBank/DDBJ whole genome shotgun (WGS) entry which is preliminary data.</text>
</comment>
<reference evidence="9" key="1">
    <citation type="submission" date="2015-05" db="EMBL/GenBank/DDBJ databases">
        <authorList>
            <person name="Rovetto F."/>
            <person name="Cocolin L."/>
            <person name="Illeghems K."/>
            <person name="Van Nieuwerburgh F."/>
            <person name="Houf K."/>
        </authorList>
    </citation>
    <scope>NUCLEOTIDE SEQUENCE [LARGE SCALE GENOMIC DNA]</scope>
    <source>
        <strain evidence="9">DU22</strain>
    </source>
</reference>
<dbReference type="InterPro" id="IPR050638">
    <property type="entry name" value="AA-Vitamin_Transporters"/>
</dbReference>
<dbReference type="STRING" id="544718.AAX25_01218"/>
<evidence type="ECO:0000256" key="5">
    <source>
        <dbReference type="ARBA" id="ARBA00023136"/>
    </source>
</evidence>
<evidence type="ECO:0000256" key="6">
    <source>
        <dbReference type="SAM" id="Phobius"/>
    </source>
</evidence>
<dbReference type="Proteomes" id="UP000093281">
    <property type="component" value="Unassembled WGS sequence"/>
</dbReference>
<protein>
    <submittedName>
        <fullName evidence="8">Putative inner membrane transporter yiJE</fullName>
    </submittedName>
</protein>
<feature type="transmembrane region" description="Helical" evidence="6">
    <location>
        <begin position="213"/>
        <end position="235"/>
    </location>
</feature>
<feature type="transmembrane region" description="Helical" evidence="6">
    <location>
        <begin position="154"/>
        <end position="172"/>
    </location>
</feature>
<feature type="transmembrane region" description="Helical" evidence="6">
    <location>
        <begin position="67"/>
        <end position="88"/>
    </location>
</feature>
<dbReference type="InterPro" id="IPR037185">
    <property type="entry name" value="EmrE-like"/>
</dbReference>
<keyword evidence="4 6" id="KW-1133">Transmembrane helix</keyword>
<name>A0A1C0B764_9BACT</name>
<feature type="domain" description="EamA" evidence="7">
    <location>
        <begin position="155"/>
        <end position="287"/>
    </location>
</feature>
<keyword evidence="5 6" id="KW-0472">Membrane</keyword>
<evidence type="ECO:0000313" key="8">
    <source>
        <dbReference type="EMBL" id="OCL99430.1"/>
    </source>
</evidence>
<feature type="transmembrane region" description="Helical" evidence="6">
    <location>
        <begin position="37"/>
        <end position="55"/>
    </location>
</feature>
<accession>A0A1C0B764</accession>
<feature type="transmembrane region" description="Helical" evidence="6">
    <location>
        <begin position="7"/>
        <end position="25"/>
    </location>
</feature>
<dbReference type="PANTHER" id="PTHR32322:SF18">
    <property type="entry name" value="S-ADENOSYLMETHIONINE_S-ADENOSYLHOMOCYSTEINE TRANSPORTER"/>
    <property type="match status" value="1"/>
</dbReference>
<dbReference type="SUPFAM" id="SSF103481">
    <property type="entry name" value="Multidrug resistance efflux transporter EmrE"/>
    <property type="match status" value="2"/>
</dbReference>
<organism evidence="8 9">
    <name type="scientific">Aliarcobacter thereius</name>
    <dbReference type="NCBI Taxonomy" id="544718"/>
    <lineage>
        <taxon>Bacteria</taxon>
        <taxon>Pseudomonadati</taxon>
        <taxon>Campylobacterota</taxon>
        <taxon>Epsilonproteobacteria</taxon>
        <taxon>Campylobacterales</taxon>
        <taxon>Arcobacteraceae</taxon>
        <taxon>Aliarcobacter</taxon>
    </lineage>
</organism>
<dbReference type="Pfam" id="PF00892">
    <property type="entry name" value="EamA"/>
    <property type="match status" value="2"/>
</dbReference>
<keyword evidence="3 6" id="KW-0812">Transmembrane</keyword>
<proteinExistence type="predicted"/>
<sequence>MENKNIFYLLIVISMILWGASWISTKALTPYINAYEMVFLRMGICFITMFPIIFFSKMKFKLDLKTLILVLLASLFLVLYSIFMFFGVEHGTGSLGGAMVPSMIPIITYIFVAILSKKTISFKHSFALILGVFGVLNMIDIWKFDIKVIFSEDNIYFIIASTLWAIITIITAKSTKINAFVFTTYTYLISSTALYIFYIDNSIFARVIEFDTIFWFNIFVITVLSTTFATSIYFFGAAKYGAKEVSSFVFLVPASAIIIGSIFLGEKIEFTTIIGVIFAMIAIYILNNLSFIRIFKNKKSKKNS</sequence>
<keyword evidence="2" id="KW-1003">Cell membrane</keyword>
<feature type="transmembrane region" description="Helical" evidence="6">
    <location>
        <begin position="94"/>
        <end position="114"/>
    </location>
</feature>
<evidence type="ECO:0000259" key="7">
    <source>
        <dbReference type="Pfam" id="PF00892"/>
    </source>
</evidence>
<dbReference type="GO" id="GO:0005886">
    <property type="term" value="C:plasma membrane"/>
    <property type="evidence" value="ECO:0007669"/>
    <property type="project" value="UniProtKB-SubCell"/>
</dbReference>
<gene>
    <name evidence="8" type="primary">yijE_2</name>
    <name evidence="8" type="ORF">AAX29_01244</name>
</gene>
<feature type="transmembrane region" description="Helical" evidence="6">
    <location>
        <begin position="126"/>
        <end position="142"/>
    </location>
</feature>
<evidence type="ECO:0000256" key="3">
    <source>
        <dbReference type="ARBA" id="ARBA00022692"/>
    </source>
</evidence>
<dbReference type="RefSeq" id="WP_066186330.1">
    <property type="nucleotide sequence ID" value="NZ_LCUJ01000003.1"/>
</dbReference>
<feature type="transmembrane region" description="Helical" evidence="6">
    <location>
        <begin position="179"/>
        <end position="198"/>
    </location>
</feature>
<evidence type="ECO:0000256" key="1">
    <source>
        <dbReference type="ARBA" id="ARBA00004651"/>
    </source>
</evidence>
<dbReference type="PATRIC" id="fig|544718.51.peg.1215"/>
<evidence type="ECO:0000313" key="9">
    <source>
        <dbReference type="Proteomes" id="UP000093281"/>
    </source>
</evidence>
<evidence type="ECO:0000256" key="4">
    <source>
        <dbReference type="ARBA" id="ARBA00022989"/>
    </source>
</evidence>
<dbReference type="EMBL" id="LCUJ01000003">
    <property type="protein sequence ID" value="OCL99430.1"/>
    <property type="molecule type" value="Genomic_DNA"/>
</dbReference>
<evidence type="ECO:0000256" key="2">
    <source>
        <dbReference type="ARBA" id="ARBA00022475"/>
    </source>
</evidence>
<dbReference type="InterPro" id="IPR000620">
    <property type="entry name" value="EamA_dom"/>
</dbReference>
<feature type="transmembrane region" description="Helical" evidence="6">
    <location>
        <begin position="247"/>
        <end position="264"/>
    </location>
</feature>
<feature type="domain" description="EamA" evidence="7">
    <location>
        <begin position="8"/>
        <end position="136"/>
    </location>
</feature>
<comment type="subcellular location">
    <subcellularLocation>
        <location evidence="1">Cell membrane</location>
        <topology evidence="1">Multi-pass membrane protein</topology>
    </subcellularLocation>
</comment>
<feature type="transmembrane region" description="Helical" evidence="6">
    <location>
        <begin position="270"/>
        <end position="292"/>
    </location>
</feature>